<dbReference type="PANTHER" id="PTHR43481">
    <property type="entry name" value="FRUCTOSE-1-PHOSPHATE PHOSPHATASE"/>
    <property type="match status" value="1"/>
</dbReference>
<dbReference type="InterPro" id="IPR023214">
    <property type="entry name" value="HAD_sf"/>
</dbReference>
<gene>
    <name evidence="1" type="ORF">DFR69_11763</name>
</gene>
<dbReference type="GO" id="GO:0050308">
    <property type="term" value="F:sugar-phosphatase activity"/>
    <property type="evidence" value="ECO:0007669"/>
    <property type="project" value="TreeGrafter"/>
</dbReference>
<dbReference type="Proteomes" id="UP000246410">
    <property type="component" value="Unassembled WGS sequence"/>
</dbReference>
<dbReference type="NCBIfam" id="TIGR01549">
    <property type="entry name" value="HAD-SF-IA-v1"/>
    <property type="match status" value="1"/>
</dbReference>
<dbReference type="AlphaFoldDB" id="A0A317N267"/>
<sequence length="231" mass="24509">MSARPAAVLWDMDGTLLDSEKLWDIAVRELAREHGRELSDEVRHALIGAAGPNALRILFDGIGVPATPQVIAEAGDFLEERVTELMLGPIPWRPGAKDALAMVREADLRCALVTNTKRSLAEYGLDTLGRDFFDISVCGDEVAHGKPDPAIYRRAAELLGLAPGDCVAVEDSPTGALAAQGAGCALIVIPCEIAVPEVPGRVFRETLVGLSVDDLRAATAVRDEHLGGAAR</sequence>
<dbReference type="PANTHER" id="PTHR43481:SF4">
    <property type="entry name" value="GLYCEROL-1-PHOSPHATE PHOSPHOHYDROLASE 1-RELATED"/>
    <property type="match status" value="1"/>
</dbReference>
<name>A0A317N267_9NOCA</name>
<dbReference type="InterPro" id="IPR023198">
    <property type="entry name" value="PGP-like_dom2"/>
</dbReference>
<dbReference type="SFLD" id="SFLDG01129">
    <property type="entry name" value="C1.5:_HAD__Beta-PGM__Phosphata"/>
    <property type="match status" value="1"/>
</dbReference>
<keyword evidence="2" id="KW-1185">Reference proteome</keyword>
<dbReference type="InterPro" id="IPR006439">
    <property type="entry name" value="HAD-SF_hydro_IA"/>
</dbReference>
<dbReference type="PRINTS" id="PR00413">
    <property type="entry name" value="HADHALOGNASE"/>
</dbReference>
<dbReference type="CDD" id="cd07505">
    <property type="entry name" value="HAD_BPGM-like"/>
    <property type="match status" value="1"/>
</dbReference>
<dbReference type="InterPro" id="IPR036412">
    <property type="entry name" value="HAD-like_sf"/>
</dbReference>
<dbReference type="NCBIfam" id="TIGR01509">
    <property type="entry name" value="HAD-SF-IA-v3"/>
    <property type="match status" value="1"/>
</dbReference>
<reference evidence="1 2" key="1">
    <citation type="submission" date="2018-05" db="EMBL/GenBank/DDBJ databases">
        <title>Genomic Encyclopedia of Type Strains, Phase IV (KMG-IV): sequencing the most valuable type-strain genomes for metagenomic binning, comparative biology and taxonomic classification.</title>
        <authorList>
            <person name="Goeker M."/>
        </authorList>
    </citation>
    <scope>NUCLEOTIDE SEQUENCE [LARGE SCALE GENOMIC DNA]</scope>
    <source>
        <strain evidence="1 2">DSM 44717</strain>
    </source>
</reference>
<accession>A0A317N267</accession>
<dbReference type="Pfam" id="PF00702">
    <property type="entry name" value="Hydrolase"/>
    <property type="match status" value="1"/>
</dbReference>
<proteinExistence type="predicted"/>
<dbReference type="RefSeq" id="WP_244198550.1">
    <property type="nucleotide sequence ID" value="NZ_QGTL01000017.1"/>
</dbReference>
<dbReference type="InterPro" id="IPR051806">
    <property type="entry name" value="HAD-like_SPP"/>
</dbReference>
<evidence type="ECO:0000313" key="1">
    <source>
        <dbReference type="EMBL" id="PWV68744.1"/>
    </source>
</evidence>
<dbReference type="Gene3D" id="3.40.50.1000">
    <property type="entry name" value="HAD superfamily/HAD-like"/>
    <property type="match status" value="1"/>
</dbReference>
<dbReference type="SUPFAM" id="SSF56784">
    <property type="entry name" value="HAD-like"/>
    <property type="match status" value="1"/>
</dbReference>
<comment type="caution">
    <text evidence="1">The sequence shown here is derived from an EMBL/GenBank/DDBJ whole genome shotgun (WGS) entry which is preliminary data.</text>
</comment>
<dbReference type="Gene3D" id="1.10.150.240">
    <property type="entry name" value="Putative phosphatase, domain 2"/>
    <property type="match status" value="1"/>
</dbReference>
<organism evidence="1 2">
    <name type="scientific">Nocardia neocaledoniensis</name>
    <dbReference type="NCBI Taxonomy" id="236511"/>
    <lineage>
        <taxon>Bacteria</taxon>
        <taxon>Bacillati</taxon>
        <taxon>Actinomycetota</taxon>
        <taxon>Actinomycetes</taxon>
        <taxon>Mycobacteriales</taxon>
        <taxon>Nocardiaceae</taxon>
        <taxon>Nocardia</taxon>
    </lineage>
</organism>
<evidence type="ECO:0000313" key="2">
    <source>
        <dbReference type="Proteomes" id="UP000246410"/>
    </source>
</evidence>
<keyword evidence="1" id="KW-0378">Hydrolase</keyword>
<dbReference type="SFLD" id="SFLDS00003">
    <property type="entry name" value="Haloacid_Dehalogenase"/>
    <property type="match status" value="1"/>
</dbReference>
<dbReference type="EMBL" id="QGTL01000017">
    <property type="protein sequence ID" value="PWV68744.1"/>
    <property type="molecule type" value="Genomic_DNA"/>
</dbReference>
<protein>
    <submittedName>
        <fullName evidence="1">HAD superfamily hydrolase (TIGR01509 family)/HAD superfamily hydrolase (TIGR01549 family)</fullName>
    </submittedName>
</protein>